<dbReference type="AlphaFoldDB" id="A0A838WRQ0"/>
<accession>A0A838WRQ0</accession>
<evidence type="ECO:0000256" key="1">
    <source>
        <dbReference type="SAM" id="MobiDB-lite"/>
    </source>
</evidence>
<comment type="caution">
    <text evidence="3">The sequence shown here is derived from an EMBL/GenBank/DDBJ whole genome shotgun (WGS) entry which is preliminary data.</text>
</comment>
<proteinExistence type="predicted"/>
<name>A0A838WRQ0_9CORY</name>
<feature type="transmembrane region" description="Helical" evidence="2">
    <location>
        <begin position="6"/>
        <end position="25"/>
    </location>
</feature>
<keyword evidence="2" id="KW-0812">Transmembrane</keyword>
<protein>
    <submittedName>
        <fullName evidence="3">Uncharacterized protein</fullName>
    </submittedName>
</protein>
<gene>
    <name evidence="3" type="ORF">H0H28_11015</name>
</gene>
<evidence type="ECO:0000313" key="3">
    <source>
        <dbReference type="EMBL" id="MBA4505836.1"/>
    </source>
</evidence>
<reference evidence="3 4" key="1">
    <citation type="submission" date="2020-07" db="EMBL/GenBank/DDBJ databases">
        <authorList>
            <person name="Khare M."/>
        </authorList>
    </citation>
    <scope>NUCLEOTIDE SEQUENCE [LARGE SCALE GENOMIC DNA]</scope>
    <source>
        <strain evidence="3 4">P8776</strain>
    </source>
</reference>
<sequence length="75" mass="8154">MTLFYLAGLVSGVILVVMVLATWIIRAARKLQEGDHHNGAPNAARRAATDAGRPPVARHRAIKRRVTTRATPRSA</sequence>
<dbReference type="RefSeq" id="WP_181730052.1">
    <property type="nucleotide sequence ID" value="NZ_JACEOR010000482.1"/>
</dbReference>
<feature type="compositionally biased region" description="Basic residues" evidence="1">
    <location>
        <begin position="56"/>
        <end position="67"/>
    </location>
</feature>
<keyword evidence="2" id="KW-0472">Membrane</keyword>
<feature type="compositionally biased region" description="Low complexity" evidence="1">
    <location>
        <begin position="40"/>
        <end position="55"/>
    </location>
</feature>
<keyword evidence="4" id="KW-1185">Reference proteome</keyword>
<feature type="region of interest" description="Disordered" evidence="1">
    <location>
        <begin position="34"/>
        <end position="75"/>
    </location>
</feature>
<evidence type="ECO:0000313" key="4">
    <source>
        <dbReference type="Proteomes" id="UP000580709"/>
    </source>
</evidence>
<evidence type="ECO:0000256" key="2">
    <source>
        <dbReference type="SAM" id="Phobius"/>
    </source>
</evidence>
<keyword evidence="2" id="KW-1133">Transmembrane helix</keyword>
<organism evidence="3 4">
    <name type="scientific">Corynebacterium sanguinis</name>
    <dbReference type="NCBI Taxonomy" id="2594913"/>
    <lineage>
        <taxon>Bacteria</taxon>
        <taxon>Bacillati</taxon>
        <taxon>Actinomycetota</taxon>
        <taxon>Actinomycetes</taxon>
        <taxon>Mycobacteriales</taxon>
        <taxon>Corynebacteriaceae</taxon>
        <taxon>Corynebacterium</taxon>
    </lineage>
</organism>
<dbReference type="Proteomes" id="UP000580709">
    <property type="component" value="Unassembled WGS sequence"/>
</dbReference>
<dbReference type="EMBL" id="JACEOR010000482">
    <property type="protein sequence ID" value="MBA4505836.1"/>
    <property type="molecule type" value="Genomic_DNA"/>
</dbReference>